<accession>A0A4Z2IB30</accession>
<name>A0A4Z2IB30_9TELE</name>
<gene>
    <name evidence="1" type="ORF">EYF80_014673</name>
</gene>
<dbReference type="EMBL" id="SRLO01000107">
    <property type="protein sequence ID" value="TNN75100.1"/>
    <property type="molecule type" value="Genomic_DNA"/>
</dbReference>
<reference evidence="1 2" key="1">
    <citation type="submission" date="2019-03" db="EMBL/GenBank/DDBJ databases">
        <title>First draft genome of Liparis tanakae, snailfish: a comprehensive survey of snailfish specific genes.</title>
        <authorList>
            <person name="Kim W."/>
            <person name="Song I."/>
            <person name="Jeong J.-H."/>
            <person name="Kim D."/>
            <person name="Kim S."/>
            <person name="Ryu S."/>
            <person name="Song J.Y."/>
            <person name="Lee S.K."/>
        </authorList>
    </citation>
    <scope>NUCLEOTIDE SEQUENCE [LARGE SCALE GENOMIC DNA]</scope>
    <source>
        <tissue evidence="1">Muscle</tissue>
    </source>
</reference>
<sequence length="120" mass="13432">MDKRNTLTKTQLPRISKPSDTYFDIGALRLHEFADDFAELVGIGELSERRRPQREENLLLRLLQERDMACVRRLTPFSERAATCKTIMTRLGGTRGNGQQAFGVGQLSALQAGQVAPEAE</sequence>
<protein>
    <submittedName>
        <fullName evidence="1">Uncharacterized protein</fullName>
    </submittedName>
</protein>
<keyword evidence="2" id="KW-1185">Reference proteome</keyword>
<organism evidence="1 2">
    <name type="scientific">Liparis tanakae</name>
    <name type="common">Tanaka's snailfish</name>
    <dbReference type="NCBI Taxonomy" id="230148"/>
    <lineage>
        <taxon>Eukaryota</taxon>
        <taxon>Metazoa</taxon>
        <taxon>Chordata</taxon>
        <taxon>Craniata</taxon>
        <taxon>Vertebrata</taxon>
        <taxon>Euteleostomi</taxon>
        <taxon>Actinopterygii</taxon>
        <taxon>Neopterygii</taxon>
        <taxon>Teleostei</taxon>
        <taxon>Neoteleostei</taxon>
        <taxon>Acanthomorphata</taxon>
        <taxon>Eupercaria</taxon>
        <taxon>Perciformes</taxon>
        <taxon>Cottioidei</taxon>
        <taxon>Cottales</taxon>
        <taxon>Liparidae</taxon>
        <taxon>Liparis</taxon>
    </lineage>
</organism>
<dbReference type="Proteomes" id="UP000314294">
    <property type="component" value="Unassembled WGS sequence"/>
</dbReference>
<evidence type="ECO:0000313" key="2">
    <source>
        <dbReference type="Proteomes" id="UP000314294"/>
    </source>
</evidence>
<comment type="caution">
    <text evidence="1">The sequence shown here is derived from an EMBL/GenBank/DDBJ whole genome shotgun (WGS) entry which is preliminary data.</text>
</comment>
<dbReference type="AlphaFoldDB" id="A0A4Z2IB30"/>
<evidence type="ECO:0000313" key="1">
    <source>
        <dbReference type="EMBL" id="TNN75100.1"/>
    </source>
</evidence>
<proteinExistence type="predicted"/>